<proteinExistence type="predicted"/>
<evidence type="ECO:0000313" key="5">
    <source>
        <dbReference type="Proteomes" id="UP000218334"/>
    </source>
</evidence>
<dbReference type="AlphaFoldDB" id="A0A2H3BJ70"/>
<feature type="domain" description="CCHC-type" evidence="3">
    <location>
        <begin position="39"/>
        <end position="52"/>
    </location>
</feature>
<dbReference type="GO" id="GO:0006397">
    <property type="term" value="P:mRNA processing"/>
    <property type="evidence" value="ECO:0007669"/>
    <property type="project" value="UniProtKB-KW"/>
</dbReference>
<keyword evidence="2" id="KW-0479">Metal-binding</keyword>
<dbReference type="SMART" id="SM00343">
    <property type="entry name" value="ZnF_C2HC"/>
    <property type="match status" value="3"/>
</dbReference>
<protein>
    <recommendedName>
        <fullName evidence="3">CCHC-type domain-containing protein</fullName>
    </recommendedName>
</protein>
<accession>A0A2H3BJ70</accession>
<evidence type="ECO:0000256" key="2">
    <source>
        <dbReference type="PROSITE-ProRule" id="PRU00047"/>
    </source>
</evidence>
<dbReference type="InterPro" id="IPR036875">
    <property type="entry name" value="Znf_CCHC_sf"/>
</dbReference>
<keyword evidence="1" id="KW-0507">mRNA processing</keyword>
<dbReference type="STRING" id="1076256.A0A2H3BJ70"/>
<dbReference type="Pfam" id="PF00098">
    <property type="entry name" value="zf-CCHC"/>
    <property type="match status" value="2"/>
</dbReference>
<dbReference type="SUPFAM" id="SSF57756">
    <property type="entry name" value="Retrovirus zinc finger-like domains"/>
    <property type="match status" value="1"/>
</dbReference>
<keyword evidence="5" id="KW-1185">Reference proteome</keyword>
<name>A0A2H3BJ70_9AGAR</name>
<gene>
    <name evidence="4" type="ORF">ARMSODRAFT_143120</name>
</gene>
<dbReference type="Gene3D" id="4.10.60.10">
    <property type="entry name" value="Zinc finger, CCHC-type"/>
    <property type="match status" value="1"/>
</dbReference>
<organism evidence="4 5">
    <name type="scientific">Armillaria solidipes</name>
    <dbReference type="NCBI Taxonomy" id="1076256"/>
    <lineage>
        <taxon>Eukaryota</taxon>
        <taxon>Fungi</taxon>
        <taxon>Dikarya</taxon>
        <taxon>Basidiomycota</taxon>
        <taxon>Agaricomycotina</taxon>
        <taxon>Agaricomycetes</taxon>
        <taxon>Agaricomycetidae</taxon>
        <taxon>Agaricales</taxon>
        <taxon>Marasmiineae</taxon>
        <taxon>Physalacriaceae</taxon>
        <taxon>Armillaria</taxon>
    </lineage>
</organism>
<dbReference type="GO" id="GO:0003676">
    <property type="term" value="F:nucleic acid binding"/>
    <property type="evidence" value="ECO:0007669"/>
    <property type="project" value="InterPro"/>
</dbReference>
<keyword evidence="2" id="KW-0863">Zinc-finger</keyword>
<dbReference type="EMBL" id="KZ293428">
    <property type="protein sequence ID" value="PBK69720.1"/>
    <property type="molecule type" value="Genomic_DNA"/>
</dbReference>
<keyword evidence="2" id="KW-0862">Zinc</keyword>
<dbReference type="GO" id="GO:0008270">
    <property type="term" value="F:zinc ion binding"/>
    <property type="evidence" value="ECO:0007669"/>
    <property type="project" value="UniProtKB-KW"/>
</dbReference>
<evidence type="ECO:0000313" key="4">
    <source>
        <dbReference type="EMBL" id="PBK69720.1"/>
    </source>
</evidence>
<evidence type="ECO:0000259" key="3">
    <source>
        <dbReference type="PROSITE" id="PS50158"/>
    </source>
</evidence>
<evidence type="ECO:0000256" key="1">
    <source>
        <dbReference type="ARBA" id="ARBA00022664"/>
    </source>
</evidence>
<dbReference type="PROSITE" id="PS50158">
    <property type="entry name" value="ZF_CCHC"/>
    <property type="match status" value="1"/>
</dbReference>
<dbReference type="Proteomes" id="UP000218334">
    <property type="component" value="Unassembled WGS sequence"/>
</dbReference>
<sequence length="112" mass="12416">MTCYRCGERESPRQYTGGFFLTKFPAGHRADSCTKERTCYNCGQPGHVTADCDAPRKVSVKRCFSCGEEGHVKCMFYSARSSSSSRLTIMTAECPQLKCFVRFSSACPALSL</sequence>
<dbReference type="InterPro" id="IPR001878">
    <property type="entry name" value="Znf_CCHC"/>
</dbReference>
<reference evidence="5" key="1">
    <citation type="journal article" date="2017" name="Nat. Ecol. Evol.">
        <title>Genome expansion and lineage-specific genetic innovations in the forest pathogenic fungi Armillaria.</title>
        <authorList>
            <person name="Sipos G."/>
            <person name="Prasanna A.N."/>
            <person name="Walter M.C."/>
            <person name="O'Connor E."/>
            <person name="Balint B."/>
            <person name="Krizsan K."/>
            <person name="Kiss B."/>
            <person name="Hess J."/>
            <person name="Varga T."/>
            <person name="Slot J."/>
            <person name="Riley R."/>
            <person name="Boka B."/>
            <person name="Rigling D."/>
            <person name="Barry K."/>
            <person name="Lee J."/>
            <person name="Mihaltcheva S."/>
            <person name="LaButti K."/>
            <person name="Lipzen A."/>
            <person name="Waldron R."/>
            <person name="Moloney N.M."/>
            <person name="Sperisen C."/>
            <person name="Kredics L."/>
            <person name="Vagvoelgyi C."/>
            <person name="Patrignani A."/>
            <person name="Fitzpatrick D."/>
            <person name="Nagy I."/>
            <person name="Doyle S."/>
            <person name="Anderson J.B."/>
            <person name="Grigoriev I.V."/>
            <person name="Gueldener U."/>
            <person name="Muensterkoetter M."/>
            <person name="Nagy L.G."/>
        </authorList>
    </citation>
    <scope>NUCLEOTIDE SEQUENCE [LARGE SCALE GENOMIC DNA]</scope>
    <source>
        <strain evidence="5">28-4</strain>
    </source>
</reference>